<dbReference type="Gene3D" id="3.90.76.10">
    <property type="entry name" value="Dipeptide-binding Protein, Domain 1"/>
    <property type="match status" value="1"/>
</dbReference>
<comment type="similarity">
    <text evidence="1">Belongs to the bacterial solute-binding protein 5 family.</text>
</comment>
<dbReference type="Gene3D" id="3.10.105.10">
    <property type="entry name" value="Dipeptide-binding Protein, Domain 3"/>
    <property type="match status" value="1"/>
</dbReference>
<dbReference type="PANTHER" id="PTHR30290:SF38">
    <property type="entry name" value="D,D-DIPEPTIDE-BINDING PERIPLASMIC PROTEIN DDPA-RELATED"/>
    <property type="match status" value="1"/>
</dbReference>
<evidence type="ECO:0000256" key="2">
    <source>
        <dbReference type="ARBA" id="ARBA00022729"/>
    </source>
</evidence>
<keyword evidence="2 3" id="KW-0732">Signal</keyword>
<accession>A0ABY4DVA7</accession>
<dbReference type="Proteomes" id="UP000829817">
    <property type="component" value="Chromosome"/>
</dbReference>
<dbReference type="Gene3D" id="3.40.190.10">
    <property type="entry name" value="Periplasmic binding protein-like II"/>
    <property type="match status" value="1"/>
</dbReference>
<dbReference type="InterPro" id="IPR039424">
    <property type="entry name" value="SBP_5"/>
</dbReference>
<feature type="signal peptide" evidence="3">
    <location>
        <begin position="1"/>
        <end position="26"/>
    </location>
</feature>
<evidence type="ECO:0000256" key="3">
    <source>
        <dbReference type="SAM" id="SignalP"/>
    </source>
</evidence>
<name>A0ABY4DVA7_9NEIS</name>
<evidence type="ECO:0000313" key="6">
    <source>
        <dbReference type="Proteomes" id="UP000829817"/>
    </source>
</evidence>
<dbReference type="PROSITE" id="PS51257">
    <property type="entry name" value="PROKAR_LIPOPROTEIN"/>
    <property type="match status" value="1"/>
</dbReference>
<proteinExistence type="inferred from homology"/>
<dbReference type="InterPro" id="IPR030678">
    <property type="entry name" value="Peptide/Ni-bd"/>
</dbReference>
<dbReference type="InterPro" id="IPR000914">
    <property type="entry name" value="SBP_5_dom"/>
</dbReference>
<reference evidence="5 6" key="1">
    <citation type="journal article" date="2022" name="Res Sq">
        <title>Evolution of multicellular longitudinally dividing oral cavity symbionts (Neisseriaceae).</title>
        <authorList>
            <person name="Nyongesa S."/>
            <person name="Weber P."/>
            <person name="Bernet E."/>
            <person name="Pullido F."/>
            <person name="Nieckarz M."/>
            <person name="Delaby M."/>
            <person name="Nieves C."/>
            <person name="Viehboeck T."/>
            <person name="Krause N."/>
            <person name="Rivera-Millot A."/>
            <person name="Nakamura A."/>
            <person name="Vischer N."/>
            <person name="VanNieuwenhze M."/>
            <person name="Brun Y."/>
            <person name="Cava F."/>
            <person name="Bulgheresi S."/>
            <person name="Veyrier F."/>
        </authorList>
    </citation>
    <scope>NUCLEOTIDE SEQUENCE [LARGE SCALE GENOMIC DNA]</scope>
    <source>
        <strain evidence="5 6">CCUG 63373m</strain>
    </source>
</reference>
<feature type="chain" id="PRO_5045503773" evidence="3">
    <location>
        <begin position="27"/>
        <end position="550"/>
    </location>
</feature>
<dbReference type="PANTHER" id="PTHR30290">
    <property type="entry name" value="PERIPLASMIC BINDING COMPONENT OF ABC TRANSPORTER"/>
    <property type="match status" value="1"/>
</dbReference>
<organism evidence="5 6">
    <name type="scientific">Uruburuella testudinis</name>
    <dbReference type="NCBI Taxonomy" id="1282863"/>
    <lineage>
        <taxon>Bacteria</taxon>
        <taxon>Pseudomonadati</taxon>
        <taxon>Pseudomonadota</taxon>
        <taxon>Betaproteobacteria</taxon>
        <taxon>Neisseriales</taxon>
        <taxon>Neisseriaceae</taxon>
        <taxon>Uruburuella</taxon>
    </lineage>
</organism>
<dbReference type="Pfam" id="PF00496">
    <property type="entry name" value="SBP_bac_5"/>
    <property type="match status" value="1"/>
</dbReference>
<evidence type="ECO:0000256" key="1">
    <source>
        <dbReference type="ARBA" id="ARBA00005695"/>
    </source>
</evidence>
<sequence length="550" mass="60783">MSHPFFKLSAIAALTLGLAACGGEKAAESAADGSQASGMGGGSATLIYCSEGSPAGFDPAQYTSGTDFDASSYPIYNGLVEFKRGETEIQPALAESWDISEDGKTYTFHLRQGVKFGKTDYFTPTRNFNADDVVFTLKRLTDKDFDFNKAYPAEFPYAADMGLPDLIESVEKVDDHTVKITLKEVEAPFLQNIAMPFAYIDSAEYADQLVKAGKAADINTKPVGTGPFVFKSYSKDTQIRYTKNPDYWDKDNIHIDNLVFAITKDSAVRAQKVQAGECNVAAYPKPAEIEAAKKSDKVNVMDQPGFNLGYLGYNVEHGKLGDLKVRRALDMAINKDAIINAVYQGAGIKATNPMPPTQWGYNDTLKDAPYDPEQAKALLQEAGVPENQEFNLWYMPVQRPYNPNAKLMAEMVQADWAKVGIKAKLVTYEWGEYLKRAQKGEPDAIIVGWTGDNGDPDNWLGTLLSCEAVGGNNYSRWCNQDFDKLVVNGKRNNDHDTRVADYEQAQLIFKEQLPWTTMAHSVVTVFTTPNVKEYKISPFGSVRFDGVKVE</sequence>
<protein>
    <submittedName>
        <fullName evidence="5">ABC transporter substrate-binding protein</fullName>
    </submittedName>
</protein>
<evidence type="ECO:0000313" key="5">
    <source>
        <dbReference type="EMBL" id="UOO82393.1"/>
    </source>
</evidence>
<dbReference type="SUPFAM" id="SSF53850">
    <property type="entry name" value="Periplasmic binding protein-like II"/>
    <property type="match status" value="1"/>
</dbReference>
<feature type="domain" description="Solute-binding protein family 5" evidence="4">
    <location>
        <begin position="88"/>
        <end position="468"/>
    </location>
</feature>
<dbReference type="PIRSF" id="PIRSF002741">
    <property type="entry name" value="MppA"/>
    <property type="match status" value="1"/>
</dbReference>
<evidence type="ECO:0000259" key="4">
    <source>
        <dbReference type="Pfam" id="PF00496"/>
    </source>
</evidence>
<gene>
    <name evidence="5" type="ORF">LVJ83_02640</name>
</gene>
<dbReference type="EMBL" id="CP091508">
    <property type="protein sequence ID" value="UOO82393.1"/>
    <property type="molecule type" value="Genomic_DNA"/>
</dbReference>
<dbReference type="CDD" id="cd08493">
    <property type="entry name" value="PBP2_DppA_like"/>
    <property type="match status" value="1"/>
</dbReference>
<dbReference type="RefSeq" id="WP_244786051.1">
    <property type="nucleotide sequence ID" value="NZ_CP091508.1"/>
</dbReference>
<keyword evidence="6" id="KW-1185">Reference proteome</keyword>